<evidence type="ECO:0000256" key="1">
    <source>
        <dbReference type="ARBA" id="ARBA00004459"/>
    </source>
</evidence>
<evidence type="ECO:0000256" key="3">
    <source>
        <dbReference type="ARBA" id="ARBA00015281"/>
    </source>
</evidence>
<accession>A0A7W6BG76</accession>
<dbReference type="Pfam" id="PF05433">
    <property type="entry name" value="Rick_17kDa_Anti"/>
    <property type="match status" value="1"/>
</dbReference>
<evidence type="ECO:0000313" key="7">
    <source>
        <dbReference type="EMBL" id="MBB3925444.1"/>
    </source>
</evidence>
<reference evidence="7 8" key="1">
    <citation type="submission" date="2020-08" db="EMBL/GenBank/DDBJ databases">
        <title>Genomic Encyclopedia of Type Strains, Phase IV (KMG-IV): sequencing the most valuable type-strain genomes for metagenomic binning, comparative biology and taxonomic classification.</title>
        <authorList>
            <person name="Goeker M."/>
        </authorList>
    </citation>
    <scope>NUCLEOTIDE SEQUENCE [LARGE SCALE GENOMIC DNA]</scope>
    <source>
        <strain evidence="7 8">DSM 26189</strain>
    </source>
</reference>
<gene>
    <name evidence="7" type="ORF">GGR43_001157</name>
</gene>
<name>A0A7W6BG76_9SPHN</name>
<protein>
    <recommendedName>
        <fullName evidence="3">17 kDa surface antigen</fullName>
    </recommendedName>
</protein>
<sequence length="123" mass="12929">MPHRPARACVLTGLCAFVALPLAACSDYGYGDRPGYASDRSHRYDNDGSYYLGERDRIYRDRDGRYYCKKPDGTTGLIVGGLAGGVLGNVIAPGGSKTLGTILGAGAGAIAGQAIDRNNVRCK</sequence>
<dbReference type="EMBL" id="JACIDT010000003">
    <property type="protein sequence ID" value="MBB3925444.1"/>
    <property type="molecule type" value="Genomic_DNA"/>
</dbReference>
<organism evidence="7 8">
    <name type="scientific">Sphingobium jiangsuense</name>
    <dbReference type="NCBI Taxonomy" id="870476"/>
    <lineage>
        <taxon>Bacteria</taxon>
        <taxon>Pseudomonadati</taxon>
        <taxon>Pseudomonadota</taxon>
        <taxon>Alphaproteobacteria</taxon>
        <taxon>Sphingomonadales</taxon>
        <taxon>Sphingomonadaceae</taxon>
        <taxon>Sphingobium</taxon>
    </lineage>
</organism>
<dbReference type="GO" id="GO:0009279">
    <property type="term" value="C:cell outer membrane"/>
    <property type="evidence" value="ECO:0007669"/>
    <property type="project" value="UniProtKB-SubCell"/>
</dbReference>
<comment type="similarity">
    <text evidence="2">Belongs to the rickettsiale 17 kDa surface antigen family.</text>
</comment>
<proteinExistence type="inferred from homology"/>
<evidence type="ECO:0000259" key="6">
    <source>
        <dbReference type="Pfam" id="PF05433"/>
    </source>
</evidence>
<evidence type="ECO:0000313" key="8">
    <source>
        <dbReference type="Proteomes" id="UP000571950"/>
    </source>
</evidence>
<feature type="signal peptide" evidence="5">
    <location>
        <begin position="1"/>
        <end position="24"/>
    </location>
</feature>
<comment type="subcellular location">
    <subcellularLocation>
        <location evidence="1">Cell outer membrane</location>
        <topology evidence="1">Lipid-anchor</topology>
    </subcellularLocation>
</comment>
<dbReference type="Proteomes" id="UP000571950">
    <property type="component" value="Unassembled WGS sequence"/>
</dbReference>
<feature type="domain" description="Glycine zipper 2TM" evidence="6">
    <location>
        <begin position="76"/>
        <end position="115"/>
    </location>
</feature>
<keyword evidence="5" id="KW-0732">Signal</keyword>
<dbReference type="RefSeq" id="WP_188071003.1">
    <property type="nucleotide sequence ID" value="NZ_BSPS01000086.1"/>
</dbReference>
<comment type="caution">
    <text evidence="7">The sequence shown here is derived from an EMBL/GenBank/DDBJ whole genome shotgun (WGS) entry which is preliminary data.</text>
</comment>
<evidence type="ECO:0000256" key="4">
    <source>
        <dbReference type="ARBA" id="ARBA00023288"/>
    </source>
</evidence>
<dbReference type="InterPro" id="IPR008816">
    <property type="entry name" value="Gly_zipper_2TM_dom"/>
</dbReference>
<keyword evidence="8" id="KW-1185">Reference proteome</keyword>
<evidence type="ECO:0000256" key="5">
    <source>
        <dbReference type="SAM" id="SignalP"/>
    </source>
</evidence>
<keyword evidence="4" id="KW-0449">Lipoprotein</keyword>
<feature type="chain" id="PRO_5030978861" description="17 kDa surface antigen" evidence="5">
    <location>
        <begin position="25"/>
        <end position="123"/>
    </location>
</feature>
<evidence type="ECO:0000256" key="2">
    <source>
        <dbReference type="ARBA" id="ARBA00008681"/>
    </source>
</evidence>
<dbReference type="AlphaFoldDB" id="A0A7W6BG76"/>